<accession>A0ABT7SNE3</accession>
<protein>
    <submittedName>
        <fullName evidence="2">Uncharacterized protein</fullName>
    </submittedName>
</protein>
<name>A0ABT7SNE3_9GAMM</name>
<organism evidence="2 3">
    <name type="scientific">Thiopseudomonas acetoxidans</name>
    <dbReference type="NCBI Taxonomy" id="3041622"/>
    <lineage>
        <taxon>Bacteria</taxon>
        <taxon>Pseudomonadati</taxon>
        <taxon>Pseudomonadota</taxon>
        <taxon>Gammaproteobacteria</taxon>
        <taxon>Pseudomonadales</taxon>
        <taxon>Pseudomonadaceae</taxon>
        <taxon>Thiopseudomonas</taxon>
    </lineage>
</organism>
<keyword evidence="1" id="KW-0472">Membrane</keyword>
<evidence type="ECO:0000256" key="1">
    <source>
        <dbReference type="SAM" id="Phobius"/>
    </source>
</evidence>
<dbReference type="EMBL" id="JAUCDY010000005">
    <property type="protein sequence ID" value="MDM7857707.1"/>
    <property type="molecule type" value="Genomic_DNA"/>
</dbReference>
<keyword evidence="1" id="KW-1133">Transmembrane helix</keyword>
<feature type="transmembrane region" description="Helical" evidence="1">
    <location>
        <begin position="21"/>
        <end position="44"/>
    </location>
</feature>
<sequence length="101" mass="11671">MNKNISLIRYLTEIMRQVDGKVLLLIMVFSVFMLVDIVLGVGLIPMRWREDFGKALVLILFSPLLCFLIITVMRLFPFASKPCSAWFRAGACIYFFITINF</sequence>
<dbReference type="Proteomes" id="UP001241056">
    <property type="component" value="Unassembled WGS sequence"/>
</dbReference>
<feature type="transmembrane region" description="Helical" evidence="1">
    <location>
        <begin position="56"/>
        <end position="76"/>
    </location>
</feature>
<proteinExistence type="predicted"/>
<comment type="caution">
    <text evidence="2">The sequence shown here is derived from an EMBL/GenBank/DDBJ whole genome shotgun (WGS) entry which is preliminary data.</text>
</comment>
<keyword evidence="1" id="KW-0812">Transmembrane</keyword>
<reference evidence="2 3" key="1">
    <citation type="submission" date="2023-06" db="EMBL/GenBank/DDBJ databases">
        <title>Thiopseudomonas sp. CY1220 draft genome sequence.</title>
        <authorList>
            <person name="Zhao G."/>
            <person name="An M."/>
        </authorList>
    </citation>
    <scope>NUCLEOTIDE SEQUENCE [LARGE SCALE GENOMIC DNA]</scope>
    <source>
        <strain evidence="2 3">CY1220</strain>
    </source>
</reference>
<evidence type="ECO:0000313" key="3">
    <source>
        <dbReference type="Proteomes" id="UP001241056"/>
    </source>
</evidence>
<evidence type="ECO:0000313" key="2">
    <source>
        <dbReference type="EMBL" id="MDM7857707.1"/>
    </source>
</evidence>
<gene>
    <name evidence="2" type="ORF">QEZ41_05375</name>
</gene>
<dbReference type="RefSeq" id="WP_289410369.1">
    <property type="nucleotide sequence ID" value="NZ_JAUCDY010000005.1"/>
</dbReference>
<keyword evidence="3" id="KW-1185">Reference proteome</keyword>